<dbReference type="Proteomes" id="UP001443914">
    <property type="component" value="Unassembled WGS sequence"/>
</dbReference>
<comment type="caution">
    <text evidence="3">The sequence shown here is derived from an EMBL/GenBank/DDBJ whole genome shotgun (WGS) entry which is preliminary data.</text>
</comment>
<dbReference type="Pfam" id="PF00560">
    <property type="entry name" value="LRR_1"/>
    <property type="match status" value="1"/>
</dbReference>
<name>A0AAW1J2V0_SAPOF</name>
<dbReference type="InterPro" id="IPR001611">
    <property type="entry name" value="Leu-rich_rpt"/>
</dbReference>
<evidence type="ECO:0000256" key="2">
    <source>
        <dbReference type="ARBA" id="ARBA00022737"/>
    </source>
</evidence>
<organism evidence="3 4">
    <name type="scientific">Saponaria officinalis</name>
    <name type="common">Common soapwort</name>
    <name type="synonym">Lychnis saponaria</name>
    <dbReference type="NCBI Taxonomy" id="3572"/>
    <lineage>
        <taxon>Eukaryota</taxon>
        <taxon>Viridiplantae</taxon>
        <taxon>Streptophyta</taxon>
        <taxon>Embryophyta</taxon>
        <taxon>Tracheophyta</taxon>
        <taxon>Spermatophyta</taxon>
        <taxon>Magnoliopsida</taxon>
        <taxon>eudicotyledons</taxon>
        <taxon>Gunneridae</taxon>
        <taxon>Pentapetalae</taxon>
        <taxon>Caryophyllales</taxon>
        <taxon>Caryophyllaceae</taxon>
        <taxon>Caryophylleae</taxon>
        <taxon>Saponaria</taxon>
    </lineage>
</organism>
<keyword evidence="4" id="KW-1185">Reference proteome</keyword>
<dbReference type="InterPro" id="IPR003591">
    <property type="entry name" value="Leu-rich_rpt_typical-subtyp"/>
</dbReference>
<keyword evidence="1" id="KW-0433">Leucine-rich repeat</keyword>
<dbReference type="SMART" id="SM00364">
    <property type="entry name" value="LRR_BAC"/>
    <property type="match status" value="6"/>
</dbReference>
<gene>
    <name evidence="3" type="ORF">RND81_08G020900</name>
</gene>
<dbReference type="SUPFAM" id="SSF52058">
    <property type="entry name" value="L domain-like"/>
    <property type="match status" value="1"/>
</dbReference>
<dbReference type="AlphaFoldDB" id="A0AAW1J2V0"/>
<reference evidence="3" key="1">
    <citation type="submission" date="2024-03" db="EMBL/GenBank/DDBJ databases">
        <title>WGS assembly of Saponaria officinalis var. Norfolk2.</title>
        <authorList>
            <person name="Jenkins J."/>
            <person name="Shu S."/>
            <person name="Grimwood J."/>
            <person name="Barry K."/>
            <person name="Goodstein D."/>
            <person name="Schmutz J."/>
            <person name="Leebens-Mack J."/>
            <person name="Osbourn A."/>
        </authorList>
    </citation>
    <scope>NUCLEOTIDE SEQUENCE [LARGE SCALE GENOMIC DNA]</scope>
    <source>
        <strain evidence="3">JIC</strain>
    </source>
</reference>
<dbReference type="SMART" id="SM00369">
    <property type="entry name" value="LRR_TYP"/>
    <property type="match status" value="7"/>
</dbReference>
<dbReference type="PANTHER" id="PTHR48051:SF46">
    <property type="entry name" value="LEUCINE RICH REPEAT-CONTAINING DOMAIN PROTEIN"/>
    <property type="match status" value="1"/>
</dbReference>
<dbReference type="PANTHER" id="PTHR48051">
    <property type="match status" value="1"/>
</dbReference>
<keyword evidence="2" id="KW-0677">Repeat</keyword>
<evidence type="ECO:0000313" key="3">
    <source>
        <dbReference type="EMBL" id="KAK9697200.1"/>
    </source>
</evidence>
<dbReference type="InterPro" id="IPR050216">
    <property type="entry name" value="LRR_domain-containing"/>
</dbReference>
<dbReference type="Gene3D" id="3.80.10.10">
    <property type="entry name" value="Ribonuclease Inhibitor"/>
    <property type="match status" value="2"/>
</dbReference>
<dbReference type="PROSITE" id="PS51450">
    <property type="entry name" value="LRR"/>
    <property type="match status" value="2"/>
</dbReference>
<dbReference type="InterPro" id="IPR032675">
    <property type="entry name" value="LRR_dom_sf"/>
</dbReference>
<accession>A0AAW1J2V0</accession>
<dbReference type="Pfam" id="PF13855">
    <property type="entry name" value="LRR_8"/>
    <property type="match status" value="1"/>
</dbReference>
<evidence type="ECO:0000256" key="1">
    <source>
        <dbReference type="ARBA" id="ARBA00022614"/>
    </source>
</evidence>
<proteinExistence type="predicted"/>
<dbReference type="GO" id="GO:0005737">
    <property type="term" value="C:cytoplasm"/>
    <property type="evidence" value="ECO:0007669"/>
    <property type="project" value="TreeGrafter"/>
</dbReference>
<protein>
    <submittedName>
        <fullName evidence="3">Uncharacterized protein</fullName>
    </submittedName>
</protein>
<sequence>MMYERQLTKSSLDERRNIVLNNKTIVNNIKDMNKINNNNNDNDNIISLCNKDIRKTRLKSSNNNEKDNSLEIIDLRGMSLGSIPNPNINLASISKLDLSNNDLQIIPESLTARLLNVIILDVHSNQLKSLPNSIGCLSKLKTLNVSGNLLTSLPRTIEDCRSLEEINANFNKLSTLPETIGFELQNLKKLSINSNKLVCLPYSLSHATNLRVLDVRLNCLRSLPKDLENLTNLQVLNISQNFQYLIELPYSIGLLLSLIELDVSYNNLTSLPTSIGCLRNLEKLCVEGNPLMCPPKEVIEQGLDAVRWYMSDKINGCCRDSPKKKSWFKQFKKNNTFNGRIRTTRDALGSPKFNIGMLSPTRFFSSPSRNYFSKIG</sequence>
<dbReference type="EMBL" id="JBDFQZ010000008">
    <property type="protein sequence ID" value="KAK9697200.1"/>
    <property type="molecule type" value="Genomic_DNA"/>
</dbReference>
<evidence type="ECO:0000313" key="4">
    <source>
        <dbReference type="Proteomes" id="UP001443914"/>
    </source>
</evidence>